<keyword evidence="4" id="KW-1185">Reference proteome</keyword>
<evidence type="ECO:0000256" key="1">
    <source>
        <dbReference type="ARBA" id="ARBA00022801"/>
    </source>
</evidence>
<dbReference type="Proteomes" id="UP000770785">
    <property type="component" value="Unassembled WGS sequence"/>
</dbReference>
<evidence type="ECO:0000313" key="3">
    <source>
        <dbReference type="EMBL" id="NJC27960.1"/>
    </source>
</evidence>
<sequence>MKNVFFTLPRFIGRHWLRVLIIGAALITVSRKQVNFNVRLGSPAEISQPSSQPPGGEIASNGDWALAATPAPEAAEVPPSFLSGLFGGDEAEVVADQGLMTEANTVRPRKKGFLERFSLFGGGSNSPSLYNDLQRTQEATVAAYVRRFSNVARAEQAKFGIPASITLANGLLQTNAGTSASAQTLHNFFAIRCGGDWPGDCDRSTGPKLRTYATAWDSFRDHSRYVTTGHYAPMTQFGANDYRKWAAGLEELGFNETDDLAEQLVQTIEHYQLFQFD</sequence>
<accession>A0ABX0XF73</accession>
<dbReference type="SMART" id="SM00047">
    <property type="entry name" value="LYZ2"/>
    <property type="match status" value="1"/>
</dbReference>
<proteinExistence type="predicted"/>
<dbReference type="PANTHER" id="PTHR33308">
    <property type="entry name" value="PEPTIDOGLYCAN HYDROLASE FLGJ"/>
    <property type="match status" value="1"/>
</dbReference>
<dbReference type="PANTHER" id="PTHR33308:SF9">
    <property type="entry name" value="PEPTIDOGLYCAN HYDROLASE FLGJ"/>
    <property type="match status" value="1"/>
</dbReference>
<gene>
    <name evidence="3" type="ORF">GGR27_003479</name>
</gene>
<keyword evidence="1" id="KW-0378">Hydrolase</keyword>
<dbReference type="RefSeq" id="WP_168039549.1">
    <property type="nucleotide sequence ID" value="NZ_JAATJH010000007.1"/>
</dbReference>
<evidence type="ECO:0000313" key="4">
    <source>
        <dbReference type="Proteomes" id="UP000770785"/>
    </source>
</evidence>
<evidence type="ECO:0000259" key="2">
    <source>
        <dbReference type="SMART" id="SM00047"/>
    </source>
</evidence>
<dbReference type="InterPro" id="IPR051056">
    <property type="entry name" value="Glycosyl_Hydrolase_73"/>
</dbReference>
<organism evidence="3 4">
    <name type="scientific">Neolewinella antarctica</name>
    <dbReference type="NCBI Taxonomy" id="442734"/>
    <lineage>
        <taxon>Bacteria</taxon>
        <taxon>Pseudomonadati</taxon>
        <taxon>Bacteroidota</taxon>
        <taxon>Saprospiria</taxon>
        <taxon>Saprospirales</taxon>
        <taxon>Lewinellaceae</taxon>
        <taxon>Neolewinella</taxon>
    </lineage>
</organism>
<name>A0ABX0XF73_9BACT</name>
<reference evidence="3 4" key="1">
    <citation type="submission" date="2020-03" db="EMBL/GenBank/DDBJ databases">
        <title>Genomic Encyclopedia of Type Strains, Phase IV (KMG-IV): sequencing the most valuable type-strain genomes for metagenomic binning, comparative biology and taxonomic classification.</title>
        <authorList>
            <person name="Goeker M."/>
        </authorList>
    </citation>
    <scope>NUCLEOTIDE SEQUENCE [LARGE SCALE GENOMIC DNA]</scope>
    <source>
        <strain evidence="3 4">DSM 105096</strain>
    </source>
</reference>
<comment type="caution">
    <text evidence="3">The sequence shown here is derived from an EMBL/GenBank/DDBJ whole genome shotgun (WGS) entry which is preliminary data.</text>
</comment>
<dbReference type="Gene3D" id="1.10.530.10">
    <property type="match status" value="1"/>
</dbReference>
<dbReference type="InterPro" id="IPR002901">
    <property type="entry name" value="MGlyc_endo_b_GlcNAc-like_dom"/>
</dbReference>
<dbReference type="EMBL" id="JAATJH010000007">
    <property type="protein sequence ID" value="NJC27960.1"/>
    <property type="molecule type" value="Genomic_DNA"/>
</dbReference>
<dbReference type="Pfam" id="PF01832">
    <property type="entry name" value="Glucosaminidase"/>
    <property type="match status" value="1"/>
</dbReference>
<protein>
    <recommendedName>
        <fullName evidence="2">Mannosyl-glycoprotein endo-beta-N-acetylglucosamidase-like domain-containing protein</fullName>
    </recommendedName>
</protein>
<feature type="domain" description="Mannosyl-glycoprotein endo-beta-N-acetylglucosamidase-like" evidence="2">
    <location>
        <begin position="132"/>
        <end position="277"/>
    </location>
</feature>